<dbReference type="InterPro" id="IPR028939">
    <property type="entry name" value="P5C_Rdtase_cat_N"/>
</dbReference>
<evidence type="ECO:0000256" key="1">
    <source>
        <dbReference type="ARBA" id="ARBA00023002"/>
    </source>
</evidence>
<protein>
    <submittedName>
        <fullName evidence="3">NADPH-dependent F420 reductase</fullName>
    </submittedName>
</protein>
<dbReference type="EMBL" id="JBHSLD010000001">
    <property type="protein sequence ID" value="MFC5379373.1"/>
    <property type="molecule type" value="Genomic_DNA"/>
</dbReference>
<dbReference type="InterPro" id="IPR036291">
    <property type="entry name" value="NAD(P)-bd_dom_sf"/>
</dbReference>
<dbReference type="Proteomes" id="UP001596122">
    <property type="component" value="Unassembled WGS sequence"/>
</dbReference>
<accession>A0ABW0GHH8</accession>
<reference evidence="4" key="1">
    <citation type="journal article" date="2019" name="Int. J. Syst. Evol. Microbiol.">
        <title>The Global Catalogue of Microorganisms (GCM) 10K type strain sequencing project: providing services to taxonomists for standard genome sequencing and annotation.</title>
        <authorList>
            <consortium name="The Broad Institute Genomics Platform"/>
            <consortium name="The Broad Institute Genome Sequencing Center for Infectious Disease"/>
            <person name="Wu L."/>
            <person name="Ma J."/>
        </authorList>
    </citation>
    <scope>NUCLEOTIDE SEQUENCE [LARGE SCALE GENOMIC DNA]</scope>
    <source>
        <strain evidence="4">CCUG 43114</strain>
    </source>
</reference>
<organism evidence="3 4">
    <name type="scientific">Aquipuribacter nitratireducens</name>
    <dbReference type="NCBI Taxonomy" id="650104"/>
    <lineage>
        <taxon>Bacteria</taxon>
        <taxon>Bacillati</taxon>
        <taxon>Actinomycetota</taxon>
        <taxon>Actinomycetes</taxon>
        <taxon>Micrococcales</taxon>
        <taxon>Intrasporangiaceae</taxon>
        <taxon>Aquipuribacter</taxon>
    </lineage>
</organism>
<keyword evidence="1" id="KW-0560">Oxidoreductase</keyword>
<evidence type="ECO:0000313" key="3">
    <source>
        <dbReference type="EMBL" id="MFC5379373.1"/>
    </source>
</evidence>
<evidence type="ECO:0000259" key="2">
    <source>
        <dbReference type="Pfam" id="PF03807"/>
    </source>
</evidence>
<name>A0ABW0GHH8_9MICO</name>
<comment type="caution">
    <text evidence="3">The sequence shown here is derived from an EMBL/GenBank/DDBJ whole genome shotgun (WGS) entry which is preliminary data.</text>
</comment>
<dbReference type="Gene3D" id="3.40.50.720">
    <property type="entry name" value="NAD(P)-binding Rossmann-like Domain"/>
    <property type="match status" value="1"/>
</dbReference>
<proteinExistence type="predicted"/>
<gene>
    <name evidence="3" type="ORF">ACFPJ6_01080</name>
</gene>
<dbReference type="InterPro" id="IPR051267">
    <property type="entry name" value="STEAP_metalloreductase"/>
</dbReference>
<keyword evidence="4" id="KW-1185">Reference proteome</keyword>
<dbReference type="RefSeq" id="WP_340266494.1">
    <property type="nucleotide sequence ID" value="NZ_JBBEOG010000001.1"/>
</dbReference>
<dbReference type="Pfam" id="PF03807">
    <property type="entry name" value="F420_oxidored"/>
    <property type="match status" value="1"/>
</dbReference>
<dbReference type="PANTHER" id="PTHR14239">
    <property type="entry name" value="DUDULIN-RELATED"/>
    <property type="match status" value="1"/>
</dbReference>
<sequence>MNVTVVGAGRVGRALAANLAGAGHAVTVAVGRDPDEPFPDGTTTAPLDGAGATADLTVLAVPFDAVAQVVPRLGLPDGAVLVDATNPFGRTVPAGLPSGAAHVAAVAGPDVHVVKAFNVLGAEHMASPALPDGACPLLPVAGDDTAARDRVVVLAAELGFDAVAVGGLDAAALLEEAARYWGLLAFAGGLGRQVVLVAHRRAVP</sequence>
<evidence type="ECO:0000313" key="4">
    <source>
        <dbReference type="Proteomes" id="UP001596122"/>
    </source>
</evidence>
<feature type="domain" description="Pyrroline-5-carboxylate reductase catalytic N-terminal" evidence="2">
    <location>
        <begin position="3"/>
        <end position="87"/>
    </location>
</feature>
<dbReference type="SUPFAM" id="SSF51735">
    <property type="entry name" value="NAD(P)-binding Rossmann-fold domains"/>
    <property type="match status" value="1"/>
</dbReference>